<evidence type="ECO:0000256" key="7">
    <source>
        <dbReference type="ARBA" id="ARBA00023128"/>
    </source>
</evidence>
<keyword evidence="2" id="KW-0813">Transport</keyword>
<evidence type="ECO:0000256" key="1">
    <source>
        <dbReference type="ARBA" id="ARBA00004370"/>
    </source>
</evidence>
<dbReference type="InterPro" id="IPR031468">
    <property type="entry name" value="SMP_LBD"/>
</dbReference>
<feature type="domain" description="SMP-LTD" evidence="11">
    <location>
        <begin position="1"/>
        <end position="512"/>
    </location>
</feature>
<keyword evidence="8 9" id="KW-0472">Membrane</keyword>
<dbReference type="PROSITE" id="PS51847">
    <property type="entry name" value="SMP"/>
    <property type="match status" value="1"/>
</dbReference>
<reference evidence="12" key="2">
    <citation type="submission" date="2023-06" db="EMBL/GenBank/DDBJ databases">
        <authorList>
            <consortium name="Lawrence Berkeley National Laboratory"/>
            <person name="Haridas S."/>
            <person name="Hensen N."/>
            <person name="Bonometti L."/>
            <person name="Westerberg I."/>
            <person name="Brannstrom I.O."/>
            <person name="Guillou S."/>
            <person name="Cros-Aarteil S."/>
            <person name="Calhoun S."/>
            <person name="Kuo A."/>
            <person name="Mondo S."/>
            <person name="Pangilinan J."/>
            <person name="Riley R."/>
            <person name="Labutti K."/>
            <person name="Andreopoulos B."/>
            <person name="Lipzen A."/>
            <person name="Chen C."/>
            <person name="Yanf M."/>
            <person name="Daum C."/>
            <person name="Ng V."/>
            <person name="Clum A."/>
            <person name="Steindorff A."/>
            <person name="Ohm R."/>
            <person name="Martin F."/>
            <person name="Silar P."/>
            <person name="Natvig D."/>
            <person name="Lalanne C."/>
            <person name="Gautier V."/>
            <person name="Ament-Velasquez S.L."/>
            <person name="Kruys A."/>
            <person name="Hutchinson M.I."/>
            <person name="Powell A.J."/>
            <person name="Barry K."/>
            <person name="Miller A.N."/>
            <person name="Grigoriev I.V."/>
            <person name="Debuchy R."/>
            <person name="Gladieux P."/>
            <person name="Thoren M.H."/>
            <person name="Johannesson H."/>
        </authorList>
    </citation>
    <scope>NUCLEOTIDE SEQUENCE</scope>
    <source>
        <strain evidence="12">SMH4131-1</strain>
    </source>
</reference>
<dbReference type="CDD" id="cd21672">
    <property type="entry name" value="SMP_Mdm12"/>
    <property type="match status" value="1"/>
</dbReference>
<dbReference type="GO" id="GO:0045040">
    <property type="term" value="P:protein insertion into mitochondrial outer membrane"/>
    <property type="evidence" value="ECO:0007669"/>
    <property type="project" value="UniProtKB-UniRule"/>
</dbReference>
<evidence type="ECO:0000256" key="6">
    <source>
        <dbReference type="ARBA" id="ARBA00023121"/>
    </source>
</evidence>
<evidence type="ECO:0000256" key="2">
    <source>
        <dbReference type="ARBA" id="ARBA00022448"/>
    </source>
</evidence>
<evidence type="ECO:0000256" key="9">
    <source>
        <dbReference type="HAMAP-Rule" id="MF_03104"/>
    </source>
</evidence>
<accession>A0AAE0J3X7</accession>
<dbReference type="InterPro" id="IPR027532">
    <property type="entry name" value="Mdm12"/>
</dbReference>
<evidence type="ECO:0000256" key="10">
    <source>
        <dbReference type="SAM" id="MobiDB-lite"/>
    </source>
</evidence>
<dbReference type="PANTHER" id="PTHR28204:SF1">
    <property type="entry name" value="MITOCHONDRIAL DISTRIBUTION AND MORPHOLOGY PROTEIN 12"/>
    <property type="match status" value="1"/>
</dbReference>
<dbReference type="Proteomes" id="UP001286456">
    <property type="component" value="Unassembled WGS sequence"/>
</dbReference>
<evidence type="ECO:0000259" key="11">
    <source>
        <dbReference type="PROSITE" id="PS51847"/>
    </source>
</evidence>
<comment type="similarity">
    <text evidence="9">Belongs to the MDM12 family.</text>
</comment>
<feature type="compositionally biased region" description="Acidic residues" evidence="10">
    <location>
        <begin position="69"/>
        <end position="81"/>
    </location>
</feature>
<dbReference type="EMBL" id="JAUEPO010000001">
    <property type="protein sequence ID" value="KAK3336487.1"/>
    <property type="molecule type" value="Genomic_DNA"/>
</dbReference>
<evidence type="ECO:0000313" key="13">
    <source>
        <dbReference type="Proteomes" id="UP001286456"/>
    </source>
</evidence>
<sequence length="512" mass="54253">MSIDLNWDTVTGGPDGLELAHKIRDFIHTKFQSVPLPRFIKSVTVHDFQFGSIPPEIELKDITDPLPDFYEENSDIDDSEDGSGSGSGSDNSDDDSGQAHVPVELRAATERRRRAEAGTAKHKGKGISTGTNTSNAAHLPHHLNLNNLGAIGGNGAAGSRSSADLGSPFLGVSTPGIFGATTSNLHYFHSQFANGLSGSQTPLAVAAGAHHLSNAWLDSSHGHSASTPNLRQQYAAAVAASHASPRRGADNQPSHSRNPSQSSISIADFNPNANVSAVSSGVAGLGIGGASQHPSLREKHSVSTLAPTSAGTSRPPTRDAATLVGSAIAEDDDGYDDDEPGEDSSPGEGQRRFREPRVEDIQAVFRIKYAGDVKLLLTADILLDYPMPSFVGIPLRLSITGLTFDGVGVTAYIRKRVHFCFLSPEDAVAAVGGEENAVDDGMGRTGGARTDGSNAKIGGLLQEIRVESEIGQREGGKQSLKNVGKVERFVLEQVRRIFEEEFVYPSFWTFLV</sequence>
<protein>
    <recommendedName>
        <fullName evidence="9">Mitochondrial distribution and morphology protein 12</fullName>
    </recommendedName>
    <alternativeName>
        <fullName evidence="9">Mitochondrial inheritance component MDM12</fullName>
    </alternativeName>
</protein>
<evidence type="ECO:0000256" key="4">
    <source>
        <dbReference type="ARBA" id="ARBA00022824"/>
    </source>
</evidence>
<keyword evidence="6" id="KW-0446">Lipid-binding</keyword>
<proteinExistence type="inferred from homology"/>
<dbReference type="GO" id="GO:0015914">
    <property type="term" value="P:phospholipid transport"/>
    <property type="evidence" value="ECO:0007669"/>
    <property type="project" value="TreeGrafter"/>
</dbReference>
<keyword evidence="5" id="KW-0445">Lipid transport</keyword>
<keyword evidence="13" id="KW-1185">Reference proteome</keyword>
<name>A0AAE0J3X7_9PEZI</name>
<comment type="caution">
    <text evidence="12">The sequence shown here is derived from an EMBL/GenBank/DDBJ whole genome shotgun (WGS) entry which is preliminary data.</text>
</comment>
<comment type="subcellular location">
    <subcellularLocation>
        <location evidence="1">Membrane</location>
    </subcellularLocation>
    <subcellularLocation>
        <location evidence="9">Mitochondrion outer membrane</location>
        <topology evidence="9">Peripheral membrane protein</topology>
        <orientation evidence="9">Cytoplasmic side</orientation>
    </subcellularLocation>
    <subcellularLocation>
        <location evidence="9">Endoplasmic reticulum membrane</location>
        <topology evidence="9">Peripheral membrane protein</topology>
        <orientation evidence="9">Cytoplasmic side</orientation>
    </subcellularLocation>
    <text evidence="9">The ERMES/MDM complex localizes to a few discrete foci (around 10 per single cell), that represent mitochondria-endoplasmic reticulum junctions. These foci are often found next to mtDNA nucleoids.</text>
</comment>
<feature type="compositionally biased region" description="Basic and acidic residues" evidence="10">
    <location>
        <begin position="107"/>
        <end position="116"/>
    </location>
</feature>
<comment type="function">
    <text evidence="9">Component of the ERMES/MDM complex, which serves as a molecular tether to connect the endoplasmic reticulum (ER) and mitochondria. Components of this complex are involved in the control of mitochondrial shape and protein biogenesis, and function in nonvesicular lipid trafficking between the ER and mitochondria. MDM12 is required for the interaction of the ER-resident membrane protein MMM1 and the outer mitochondrial membrane-resident beta-barrel protein MDM10. The MDM12-MMM1 subcomplex functions in the major beta-barrel assembly pathway that is responsible for biogenesis of all mitochondrial outer membrane beta-barrel proteins, and acts in a late step after the SAM complex. The MDM10-MDM12-MMM1 subcomplex further acts in the TOM40-specific pathway after the action of the MDM12-MMM1 complex. Essential for establishing and maintaining the structure of mitochondria and maintenance of mtDNA nucleoids.</text>
</comment>
<keyword evidence="7 9" id="KW-0496">Mitochondrion</keyword>
<dbReference type="Pfam" id="PF26544">
    <property type="entry name" value="Mdm12"/>
    <property type="match status" value="2"/>
</dbReference>
<feature type="region of interest" description="Disordered" evidence="10">
    <location>
        <begin position="289"/>
        <end position="355"/>
    </location>
</feature>
<evidence type="ECO:0000256" key="3">
    <source>
        <dbReference type="ARBA" id="ARBA00022787"/>
    </source>
</evidence>
<organism evidence="12 13">
    <name type="scientific">Cercophora scortea</name>
    <dbReference type="NCBI Taxonomy" id="314031"/>
    <lineage>
        <taxon>Eukaryota</taxon>
        <taxon>Fungi</taxon>
        <taxon>Dikarya</taxon>
        <taxon>Ascomycota</taxon>
        <taxon>Pezizomycotina</taxon>
        <taxon>Sordariomycetes</taxon>
        <taxon>Sordariomycetidae</taxon>
        <taxon>Sordariales</taxon>
        <taxon>Lasiosphaeriaceae</taxon>
        <taxon>Cercophora</taxon>
    </lineage>
</organism>
<feature type="compositionally biased region" description="Acidic residues" evidence="10">
    <location>
        <begin position="329"/>
        <end position="342"/>
    </location>
</feature>
<feature type="region of interest" description="Disordered" evidence="10">
    <location>
        <begin position="59"/>
        <end position="130"/>
    </location>
</feature>
<feature type="region of interest" description="Disordered" evidence="10">
    <location>
        <begin position="234"/>
        <end position="267"/>
    </location>
</feature>
<dbReference type="GO" id="GO:0008289">
    <property type="term" value="F:lipid binding"/>
    <property type="evidence" value="ECO:0007669"/>
    <property type="project" value="UniProtKB-KW"/>
</dbReference>
<dbReference type="GO" id="GO:0032865">
    <property type="term" value="C:ERMES complex"/>
    <property type="evidence" value="ECO:0007669"/>
    <property type="project" value="UniProtKB-UniRule"/>
</dbReference>
<dbReference type="GO" id="GO:1990456">
    <property type="term" value="P:mitochondrion-endoplasmic reticulum membrane tethering"/>
    <property type="evidence" value="ECO:0007669"/>
    <property type="project" value="TreeGrafter"/>
</dbReference>
<dbReference type="HAMAP" id="MF_03104">
    <property type="entry name" value="Mdm12"/>
    <property type="match status" value="1"/>
</dbReference>
<gene>
    <name evidence="9" type="primary">MDM12</name>
    <name evidence="12" type="ORF">B0T19DRAFT_396232</name>
</gene>
<reference evidence="12" key="1">
    <citation type="journal article" date="2023" name="Mol. Phylogenet. Evol.">
        <title>Genome-scale phylogeny and comparative genomics of the fungal order Sordariales.</title>
        <authorList>
            <person name="Hensen N."/>
            <person name="Bonometti L."/>
            <person name="Westerberg I."/>
            <person name="Brannstrom I.O."/>
            <person name="Guillou S."/>
            <person name="Cros-Aarteil S."/>
            <person name="Calhoun S."/>
            <person name="Haridas S."/>
            <person name="Kuo A."/>
            <person name="Mondo S."/>
            <person name="Pangilinan J."/>
            <person name="Riley R."/>
            <person name="LaButti K."/>
            <person name="Andreopoulos B."/>
            <person name="Lipzen A."/>
            <person name="Chen C."/>
            <person name="Yan M."/>
            <person name="Daum C."/>
            <person name="Ng V."/>
            <person name="Clum A."/>
            <person name="Steindorff A."/>
            <person name="Ohm R.A."/>
            <person name="Martin F."/>
            <person name="Silar P."/>
            <person name="Natvig D.O."/>
            <person name="Lalanne C."/>
            <person name="Gautier V."/>
            <person name="Ament-Velasquez S.L."/>
            <person name="Kruys A."/>
            <person name="Hutchinson M.I."/>
            <person name="Powell A.J."/>
            <person name="Barry K."/>
            <person name="Miller A.N."/>
            <person name="Grigoriev I.V."/>
            <person name="Debuchy R."/>
            <person name="Gladieux P."/>
            <person name="Hiltunen Thoren M."/>
            <person name="Johannesson H."/>
        </authorList>
    </citation>
    <scope>NUCLEOTIDE SEQUENCE</scope>
    <source>
        <strain evidence="12">SMH4131-1</strain>
    </source>
</reference>
<feature type="compositionally biased region" description="Polar residues" evidence="10">
    <location>
        <begin position="251"/>
        <end position="267"/>
    </location>
</feature>
<keyword evidence="4 9" id="KW-0256">Endoplasmic reticulum</keyword>
<keyword evidence="3 9" id="KW-1000">Mitochondrion outer membrane</keyword>
<evidence type="ECO:0000313" key="12">
    <source>
        <dbReference type="EMBL" id="KAK3336487.1"/>
    </source>
</evidence>
<evidence type="ECO:0000256" key="5">
    <source>
        <dbReference type="ARBA" id="ARBA00023055"/>
    </source>
</evidence>
<dbReference type="AlphaFoldDB" id="A0AAE0J3X7"/>
<feature type="compositionally biased region" description="Polar residues" evidence="10">
    <location>
        <begin position="302"/>
        <end position="315"/>
    </location>
</feature>
<comment type="subunit">
    <text evidence="9">Component of the ER-mitochondria encounter structure (ERMES) or MDM complex, composed of MMM1, MDM10, MDM12 and MDM34. A MMM1 homodimer associates with one molecule of MDM12 on each side in a pairwise head-to-tail manner, and the SMP-LTD domains of MMM1 and MDM12 generate a continuous hydrophobic tunnel for phospholipid trafficking.</text>
</comment>
<dbReference type="GO" id="GO:0005789">
    <property type="term" value="C:endoplasmic reticulum membrane"/>
    <property type="evidence" value="ECO:0007669"/>
    <property type="project" value="UniProtKB-SubCell"/>
</dbReference>
<dbReference type="PANTHER" id="PTHR28204">
    <property type="entry name" value="MITOCHONDRIAL DISTRIBUTION AND MORPHOLOGY PROTEIN 12"/>
    <property type="match status" value="1"/>
</dbReference>
<evidence type="ECO:0000256" key="8">
    <source>
        <dbReference type="ARBA" id="ARBA00023136"/>
    </source>
</evidence>